<dbReference type="Gene3D" id="3.30.460.40">
    <property type="match status" value="1"/>
</dbReference>
<dbReference type="Proteomes" id="UP000270219">
    <property type="component" value="Unassembled WGS sequence"/>
</dbReference>
<dbReference type="RefSeq" id="WP_121524145.1">
    <property type="nucleotide sequence ID" value="NZ_RCHR01000005.1"/>
</dbReference>
<dbReference type="InterPro" id="IPR039498">
    <property type="entry name" value="NTP_transf_5"/>
</dbReference>
<dbReference type="OrthoDB" id="9773927at2"/>
<evidence type="ECO:0000313" key="2">
    <source>
        <dbReference type="Proteomes" id="UP000270219"/>
    </source>
</evidence>
<gene>
    <name evidence="1" type="ORF">D8M04_14595</name>
</gene>
<name>A0A498DFJ5_9BACI</name>
<dbReference type="SUPFAM" id="SSF81301">
    <property type="entry name" value="Nucleotidyltransferase"/>
    <property type="match status" value="1"/>
</dbReference>
<sequence length="384" mass="45278">MNTLNLTAIPKELNVILALLRGEKQIPYEGIDWNNLNDLALHHRLFPVLYLKLKQQKESTVPSGVLQFFANQYKRNTFQMLRLSAVTEQLSKAFSEQKIPLLLLKGPALAHYLYGDISLRTSSDLDFLIPIQKLDRAEKLLKELGYEKDDYIKTVLNDWKWRHHHVTFIHPDQGTKVELHWRLNPGPSKEPAFKELWQRKSVSELTSYPVYLLGKEDLLLFLIMHGSRHGWSRLRWLADIQELIHQEIDWKQVNHLLVKYDCHRALGQGILLATNLFQFTINSNIQNFIRTASAKKLAQRAVFYFERMVNLHTDPVPEEVSHYHRQYLFAVMSLQQKLIFILSFLYPYPEDRDTLPLPKAIHFLYFPLRPFLWLYRKTRKPAVS</sequence>
<comment type="caution">
    <text evidence="1">The sequence shown here is derived from an EMBL/GenBank/DDBJ whole genome shotgun (WGS) entry which is preliminary data.</text>
</comment>
<protein>
    <submittedName>
        <fullName evidence="1">Renal dipeptidase</fullName>
    </submittedName>
</protein>
<evidence type="ECO:0000313" key="1">
    <source>
        <dbReference type="EMBL" id="RLL42778.1"/>
    </source>
</evidence>
<dbReference type="AlphaFoldDB" id="A0A498DFJ5"/>
<proteinExistence type="predicted"/>
<dbReference type="EMBL" id="RCHR01000005">
    <property type="protein sequence ID" value="RLL42778.1"/>
    <property type="molecule type" value="Genomic_DNA"/>
</dbReference>
<organism evidence="1 2">
    <name type="scientific">Oceanobacillus piezotolerans</name>
    <dbReference type="NCBI Taxonomy" id="2448030"/>
    <lineage>
        <taxon>Bacteria</taxon>
        <taxon>Bacillati</taxon>
        <taxon>Bacillota</taxon>
        <taxon>Bacilli</taxon>
        <taxon>Bacillales</taxon>
        <taxon>Bacillaceae</taxon>
        <taxon>Oceanobacillus</taxon>
    </lineage>
</organism>
<reference evidence="1 2" key="1">
    <citation type="submission" date="2018-10" db="EMBL/GenBank/DDBJ databases">
        <title>Oceanobacillus sp. YLB-02 draft genome.</title>
        <authorList>
            <person name="Yu L."/>
        </authorList>
    </citation>
    <scope>NUCLEOTIDE SEQUENCE [LARGE SCALE GENOMIC DNA]</scope>
    <source>
        <strain evidence="1 2">YLB-02</strain>
    </source>
</reference>
<accession>A0A498DFJ5</accession>
<keyword evidence="2" id="KW-1185">Reference proteome</keyword>
<dbReference type="Pfam" id="PF14907">
    <property type="entry name" value="NTP_transf_5"/>
    <property type="match status" value="1"/>
</dbReference>
<dbReference type="InterPro" id="IPR043519">
    <property type="entry name" value="NT_sf"/>
</dbReference>